<name>A0A4Z2ID47_9TELE</name>
<gene>
    <name evidence="1" type="ORF">EYF80_013964</name>
</gene>
<evidence type="ECO:0000313" key="2">
    <source>
        <dbReference type="Proteomes" id="UP000314294"/>
    </source>
</evidence>
<reference evidence="1 2" key="1">
    <citation type="submission" date="2019-03" db="EMBL/GenBank/DDBJ databases">
        <title>First draft genome of Liparis tanakae, snailfish: a comprehensive survey of snailfish specific genes.</title>
        <authorList>
            <person name="Kim W."/>
            <person name="Song I."/>
            <person name="Jeong J.-H."/>
            <person name="Kim D."/>
            <person name="Kim S."/>
            <person name="Ryu S."/>
            <person name="Song J.Y."/>
            <person name="Lee S.K."/>
        </authorList>
    </citation>
    <scope>NUCLEOTIDE SEQUENCE [LARGE SCALE GENOMIC DNA]</scope>
    <source>
        <tissue evidence="1">Muscle</tissue>
    </source>
</reference>
<organism evidence="1 2">
    <name type="scientific">Liparis tanakae</name>
    <name type="common">Tanaka's snailfish</name>
    <dbReference type="NCBI Taxonomy" id="230148"/>
    <lineage>
        <taxon>Eukaryota</taxon>
        <taxon>Metazoa</taxon>
        <taxon>Chordata</taxon>
        <taxon>Craniata</taxon>
        <taxon>Vertebrata</taxon>
        <taxon>Euteleostomi</taxon>
        <taxon>Actinopterygii</taxon>
        <taxon>Neopterygii</taxon>
        <taxon>Teleostei</taxon>
        <taxon>Neoteleostei</taxon>
        <taxon>Acanthomorphata</taxon>
        <taxon>Eupercaria</taxon>
        <taxon>Perciformes</taxon>
        <taxon>Cottioidei</taxon>
        <taxon>Cottales</taxon>
        <taxon>Liparidae</taxon>
        <taxon>Liparis</taxon>
    </lineage>
</organism>
<comment type="caution">
    <text evidence="1">The sequence shown here is derived from an EMBL/GenBank/DDBJ whole genome shotgun (WGS) entry which is preliminary data.</text>
</comment>
<proteinExistence type="predicted"/>
<dbReference type="EMBL" id="SRLO01000099">
    <property type="protein sequence ID" value="TNN75817.1"/>
    <property type="molecule type" value="Genomic_DNA"/>
</dbReference>
<accession>A0A4Z2ID47</accession>
<sequence>MSQQQVNLRGEEDKFRNPCSVRKSVAIHARCAALEAQVTESGHSSAEAEIGEAQGAAVHTSPLILLQFGLTVVQESKGSMDIQYQGYRRNSLLPSFRLLCARNIRLQYPSAFPALSEGSSVNANILHAAVERKQSRSSPAAVIVDFSAAKLMRGGKDAFQLHSQLNLPTGEVDLCSAYRRVDPSPACGEEEEEEGEEMRCALSHCTVAEFEDGCCGENPVVVVRGLRS</sequence>
<dbReference type="Proteomes" id="UP000314294">
    <property type="component" value="Unassembled WGS sequence"/>
</dbReference>
<keyword evidence="2" id="KW-1185">Reference proteome</keyword>
<evidence type="ECO:0000313" key="1">
    <source>
        <dbReference type="EMBL" id="TNN75817.1"/>
    </source>
</evidence>
<dbReference type="AlphaFoldDB" id="A0A4Z2ID47"/>
<protein>
    <submittedName>
        <fullName evidence="1">Uncharacterized protein</fullName>
    </submittedName>
</protein>